<dbReference type="OrthoDB" id="122451at2759"/>
<evidence type="ECO:0000313" key="2">
    <source>
        <dbReference type="EMBL" id="KAE9034241.1"/>
    </source>
</evidence>
<evidence type="ECO:0000313" key="4">
    <source>
        <dbReference type="Proteomes" id="UP000434957"/>
    </source>
</evidence>
<gene>
    <name evidence="2" type="ORF">PR002_g8250</name>
    <name evidence="3" type="ORF">PR003_g5702</name>
</gene>
<keyword evidence="4" id="KW-1185">Reference proteome</keyword>
<reference evidence="2 5" key="1">
    <citation type="submission" date="2018-09" db="EMBL/GenBank/DDBJ databases">
        <title>Genomic investigation of the strawberry pathogen Phytophthora fragariae indicates pathogenicity is determined by transcriptional variation in three key races.</title>
        <authorList>
            <person name="Adams T.M."/>
            <person name="Armitage A.D."/>
            <person name="Sobczyk M.K."/>
            <person name="Bates H.J."/>
            <person name="Dunwell J.M."/>
            <person name="Nellist C.F."/>
            <person name="Harrison R.J."/>
        </authorList>
    </citation>
    <scope>NUCLEOTIDE SEQUENCE [LARGE SCALE GENOMIC DNA]</scope>
    <source>
        <strain evidence="2 5">SCRP324</strain>
        <strain evidence="3 4">SCRP333</strain>
    </source>
</reference>
<organism evidence="2 5">
    <name type="scientific">Phytophthora rubi</name>
    <dbReference type="NCBI Taxonomy" id="129364"/>
    <lineage>
        <taxon>Eukaryota</taxon>
        <taxon>Sar</taxon>
        <taxon>Stramenopiles</taxon>
        <taxon>Oomycota</taxon>
        <taxon>Peronosporomycetes</taxon>
        <taxon>Peronosporales</taxon>
        <taxon>Peronosporaceae</taxon>
        <taxon>Phytophthora</taxon>
    </lineage>
</organism>
<protein>
    <submittedName>
        <fullName evidence="2">Uncharacterized protein</fullName>
    </submittedName>
</protein>
<dbReference type="Proteomes" id="UP000434957">
    <property type="component" value="Unassembled WGS sequence"/>
</dbReference>
<evidence type="ECO:0000256" key="1">
    <source>
        <dbReference type="SAM" id="MobiDB-lite"/>
    </source>
</evidence>
<feature type="compositionally biased region" description="Basic and acidic residues" evidence="1">
    <location>
        <begin position="198"/>
        <end position="228"/>
    </location>
</feature>
<comment type="caution">
    <text evidence="2">The sequence shown here is derived from an EMBL/GenBank/DDBJ whole genome shotgun (WGS) entry which is preliminary data.</text>
</comment>
<name>A0A6A3MYP5_9STRA</name>
<feature type="compositionally biased region" description="Basic and acidic residues" evidence="1">
    <location>
        <begin position="148"/>
        <end position="177"/>
    </location>
</feature>
<sequence>MSAAYFSDGGSSTESEDDAVYQELNVKSEPEPDAVSPPEAVVKSEAQVVESHVTADDDLEVKPEHLVPDNAAVSTDKSEPPPVESDAPPSCSTCGFQLLVVPQAEILAAETTLDCKCCGLVLPASSYSATQRSKDASKCKACTGNMAFKERKAARPTPKAEKKEKTRSNKDKQRSKEANSVFENKVGRLLMAKRALQRKRDEASKLKLTKRREEYEQQLDKEEKDLARQEALLKSQRGGDFKRLVSNLKIKKPPTYEHDRKEKAKRTRTNQKRKQSLKRKAGDDGEPAKKKKTKGPVVDSSVFVPPASAADVAPARVIPTRARARAQTQAVAVKVEVKTEVKTEQPKVEPKTE</sequence>
<dbReference type="AlphaFoldDB" id="A0A6A3MYP5"/>
<proteinExistence type="predicted"/>
<evidence type="ECO:0000313" key="5">
    <source>
        <dbReference type="Proteomes" id="UP000435112"/>
    </source>
</evidence>
<evidence type="ECO:0000313" key="3">
    <source>
        <dbReference type="EMBL" id="KAE9349793.1"/>
    </source>
</evidence>
<dbReference type="EMBL" id="QXFU01000411">
    <property type="protein sequence ID" value="KAE9034241.1"/>
    <property type="molecule type" value="Genomic_DNA"/>
</dbReference>
<feature type="region of interest" description="Disordered" evidence="1">
    <location>
        <begin position="147"/>
        <end position="302"/>
    </location>
</feature>
<feature type="compositionally biased region" description="Basic residues" evidence="1">
    <location>
        <begin position="263"/>
        <end position="279"/>
    </location>
</feature>
<dbReference type="EMBL" id="QXFT01000241">
    <property type="protein sequence ID" value="KAE9349793.1"/>
    <property type="molecule type" value="Genomic_DNA"/>
</dbReference>
<dbReference type="Proteomes" id="UP000435112">
    <property type="component" value="Unassembled WGS sequence"/>
</dbReference>
<feature type="region of interest" description="Disordered" evidence="1">
    <location>
        <begin position="1"/>
        <end position="88"/>
    </location>
</feature>
<accession>A0A6A3MYP5</accession>